<sequence length="225" mass="23444">MADATTYPSILSSILASKYTYGYFKGRIQAIVNPYAVTGNINQAALNSALSAAPATARTADGAVYLVWNRTGAESISDATGLAINASKVVILAEGGGDVSIAGNITVNISGGGVFMLLTDRDIRVNSTVGEAAAVDLTTLAAGHLQGIFYTQGTFYTGTAGVGTDRQLRIDGTVVGMNSANGVVLQRSAPSPTNSTHYFEFVPEFVVNMPSAVRRKQVFQELANP</sequence>
<name>A0A1F4YF78_9BACT</name>
<dbReference type="Proteomes" id="UP000178176">
    <property type="component" value="Unassembled WGS sequence"/>
</dbReference>
<organism evidence="1 2">
    <name type="scientific">Candidatus Amesbacteria bacterium RIFCSPHIGHO2_01_FULL_48_32b</name>
    <dbReference type="NCBI Taxonomy" id="1797253"/>
    <lineage>
        <taxon>Bacteria</taxon>
        <taxon>Candidatus Amesiibacteriota</taxon>
    </lineage>
</organism>
<evidence type="ECO:0000313" key="2">
    <source>
        <dbReference type="Proteomes" id="UP000178176"/>
    </source>
</evidence>
<proteinExistence type="predicted"/>
<comment type="caution">
    <text evidence="1">The sequence shown here is derived from an EMBL/GenBank/DDBJ whole genome shotgun (WGS) entry which is preliminary data.</text>
</comment>
<protein>
    <submittedName>
        <fullName evidence="1">Uncharacterized protein</fullName>
    </submittedName>
</protein>
<dbReference type="AlphaFoldDB" id="A0A1F4YF78"/>
<gene>
    <name evidence="1" type="ORF">A2876_02990</name>
</gene>
<evidence type="ECO:0000313" key="1">
    <source>
        <dbReference type="EMBL" id="OGC92625.1"/>
    </source>
</evidence>
<reference evidence="1 2" key="1">
    <citation type="journal article" date="2016" name="Nat. Commun.">
        <title>Thousands of microbial genomes shed light on interconnected biogeochemical processes in an aquifer system.</title>
        <authorList>
            <person name="Anantharaman K."/>
            <person name="Brown C.T."/>
            <person name="Hug L.A."/>
            <person name="Sharon I."/>
            <person name="Castelle C.J."/>
            <person name="Probst A.J."/>
            <person name="Thomas B.C."/>
            <person name="Singh A."/>
            <person name="Wilkins M.J."/>
            <person name="Karaoz U."/>
            <person name="Brodie E.L."/>
            <person name="Williams K.H."/>
            <person name="Hubbard S.S."/>
            <person name="Banfield J.F."/>
        </authorList>
    </citation>
    <scope>NUCLEOTIDE SEQUENCE [LARGE SCALE GENOMIC DNA]</scope>
</reference>
<dbReference type="EMBL" id="MEXH01000011">
    <property type="protein sequence ID" value="OGC92625.1"/>
    <property type="molecule type" value="Genomic_DNA"/>
</dbReference>
<accession>A0A1F4YF78</accession>